<dbReference type="UniPathway" id="UPA00281"/>
<dbReference type="Gene3D" id="3.40.50.720">
    <property type="entry name" value="NAD(P)-binding Rossmann-like Domain"/>
    <property type="match status" value="1"/>
</dbReference>
<evidence type="ECO:0000256" key="1">
    <source>
        <dbReference type="ARBA" id="ARBA00004781"/>
    </source>
</evidence>
<dbReference type="GO" id="GO:0009243">
    <property type="term" value="P:O antigen biosynthetic process"/>
    <property type="evidence" value="ECO:0007669"/>
    <property type="project" value="UniProtKB-UniPathway"/>
</dbReference>
<dbReference type="GO" id="GO:0008831">
    <property type="term" value="F:dTDP-4-dehydrorhamnose reductase activity"/>
    <property type="evidence" value="ECO:0007669"/>
    <property type="project" value="UniProtKB-EC"/>
</dbReference>
<evidence type="ECO:0000256" key="6">
    <source>
        <dbReference type="RuleBase" id="RU364082"/>
    </source>
</evidence>
<sequence length="297" mass="31699">MRVLITGADGQLGSALRASVPTGVTASALTRADLDITDAAAVRGAVRELAPDWIVNAAAYTAVDRAEEASEQAFAVNAAGPRLLADAARHRGARLVQVSTDFVFDGQRSRPYRPEDMTAPLGIYGASKLAGEDAVRERLGMQALVVRTAWVYAAQGSNFMLTMLRLMRERERLGVVDDQVGTPTRAPGLAGAIWAMIGAGLGGTYHWTDAGVASWYDFAVAIRDEGLALGLLARAVEVDPIATADYPTPARRPAYSVLDKRTTWAALGKSAPHWREALGAELRCLARMEAETRVLAP</sequence>
<dbReference type="AlphaFoldDB" id="A0A1A6C606"/>
<dbReference type="NCBIfam" id="TIGR01214">
    <property type="entry name" value="rmlD"/>
    <property type="match status" value="1"/>
</dbReference>
<dbReference type="SUPFAM" id="SSF51735">
    <property type="entry name" value="NAD(P)-binding Rossmann-fold domains"/>
    <property type="match status" value="1"/>
</dbReference>
<keyword evidence="6" id="KW-0560">Oxidoreductase</keyword>
<dbReference type="EC" id="1.1.1.133" evidence="3 6"/>
<evidence type="ECO:0000313" key="9">
    <source>
        <dbReference type="Proteomes" id="UP000029273"/>
    </source>
</evidence>
<keyword evidence="9" id="KW-1185">Reference proteome</keyword>
<comment type="catalytic activity">
    <reaction evidence="5 6">
        <text>dTDP-beta-L-rhamnose + NADP(+) = dTDP-4-dehydro-beta-L-rhamnose + NADPH + H(+)</text>
        <dbReference type="Rhea" id="RHEA:21796"/>
        <dbReference type="ChEBI" id="CHEBI:15378"/>
        <dbReference type="ChEBI" id="CHEBI:57510"/>
        <dbReference type="ChEBI" id="CHEBI:57783"/>
        <dbReference type="ChEBI" id="CHEBI:58349"/>
        <dbReference type="ChEBI" id="CHEBI:62830"/>
        <dbReference type="EC" id="1.1.1.133"/>
    </reaction>
</comment>
<dbReference type="RefSeq" id="WP_145930704.1">
    <property type="nucleotide sequence ID" value="NZ_JQSG02000002.1"/>
</dbReference>
<keyword evidence="6" id="KW-0521">NADP</keyword>
<reference evidence="8 9" key="1">
    <citation type="journal article" date="2014" name="Genome Announc.">
        <title>Draft Genome Sequence of the Iron-Oxidizing, Acidophilic, and Halotolerant 'Thiobacillus prosperus' Type Strain DSM 5130.</title>
        <authorList>
            <person name="Ossandon F.J."/>
            <person name="Cardenas J.P."/>
            <person name="Corbett M."/>
            <person name="Quatrini R."/>
            <person name="Holmes D.S."/>
            <person name="Watkin E."/>
        </authorList>
    </citation>
    <scope>NUCLEOTIDE SEQUENCE [LARGE SCALE GENOMIC DNA]</scope>
    <source>
        <strain evidence="8 9">DSM 5130</strain>
    </source>
</reference>
<dbReference type="OrthoDB" id="9803892at2"/>
<evidence type="ECO:0000259" key="7">
    <source>
        <dbReference type="Pfam" id="PF04321"/>
    </source>
</evidence>
<dbReference type="Proteomes" id="UP000029273">
    <property type="component" value="Unassembled WGS sequence"/>
</dbReference>
<dbReference type="EMBL" id="JQSG02000002">
    <property type="protein sequence ID" value="OBS10001.1"/>
    <property type="molecule type" value="Genomic_DNA"/>
</dbReference>
<dbReference type="UniPathway" id="UPA00124"/>
<dbReference type="InterPro" id="IPR005913">
    <property type="entry name" value="dTDP_dehydrorham_reduct"/>
</dbReference>
<feature type="domain" description="RmlD-like substrate binding" evidence="7">
    <location>
        <begin position="1"/>
        <end position="281"/>
    </location>
</feature>
<dbReference type="PANTHER" id="PTHR10491:SF4">
    <property type="entry name" value="METHIONINE ADENOSYLTRANSFERASE 2 SUBUNIT BETA"/>
    <property type="match status" value="1"/>
</dbReference>
<name>A0A1A6C606_9GAMM</name>
<accession>A0A1A6C606</accession>
<dbReference type="CDD" id="cd05254">
    <property type="entry name" value="dTDP_HR_like_SDR_e"/>
    <property type="match status" value="1"/>
</dbReference>
<comment type="cofactor">
    <cofactor evidence="6">
        <name>Mg(2+)</name>
        <dbReference type="ChEBI" id="CHEBI:18420"/>
    </cofactor>
    <text evidence="6">Binds 1 Mg(2+) ion per monomer.</text>
</comment>
<comment type="pathway">
    <text evidence="1 6">Carbohydrate biosynthesis; dTDP-L-rhamnose biosynthesis.</text>
</comment>
<gene>
    <name evidence="8" type="ORF">Thpro_021051</name>
</gene>
<protein>
    <recommendedName>
        <fullName evidence="4 6">dTDP-4-dehydrorhamnose reductase</fullName>
        <ecNumber evidence="3 6">1.1.1.133</ecNumber>
    </recommendedName>
</protein>
<comment type="caution">
    <text evidence="8">The sequence shown here is derived from an EMBL/GenBank/DDBJ whole genome shotgun (WGS) entry which is preliminary data.</text>
</comment>
<evidence type="ECO:0000313" key="8">
    <source>
        <dbReference type="EMBL" id="OBS10001.1"/>
    </source>
</evidence>
<dbReference type="Gene3D" id="3.90.25.10">
    <property type="entry name" value="UDP-galactose 4-epimerase, domain 1"/>
    <property type="match status" value="1"/>
</dbReference>
<proteinExistence type="inferred from homology"/>
<organism evidence="8 9">
    <name type="scientific">Acidihalobacter prosperus</name>
    <dbReference type="NCBI Taxonomy" id="160660"/>
    <lineage>
        <taxon>Bacteria</taxon>
        <taxon>Pseudomonadati</taxon>
        <taxon>Pseudomonadota</taxon>
        <taxon>Gammaproteobacteria</taxon>
        <taxon>Chromatiales</taxon>
        <taxon>Ectothiorhodospiraceae</taxon>
        <taxon>Acidihalobacter</taxon>
    </lineage>
</organism>
<comment type="function">
    <text evidence="6">Catalyzes the reduction of dTDP-6-deoxy-L-lyxo-4-hexulose to yield dTDP-L-rhamnose.</text>
</comment>
<comment type="similarity">
    <text evidence="2 6">Belongs to the dTDP-4-dehydrorhamnose reductase family.</text>
</comment>
<dbReference type="InterPro" id="IPR036291">
    <property type="entry name" value="NAD(P)-bd_dom_sf"/>
</dbReference>
<dbReference type="GO" id="GO:0019305">
    <property type="term" value="P:dTDP-rhamnose biosynthetic process"/>
    <property type="evidence" value="ECO:0007669"/>
    <property type="project" value="UniProtKB-UniPathway"/>
</dbReference>
<evidence type="ECO:0000256" key="2">
    <source>
        <dbReference type="ARBA" id="ARBA00010944"/>
    </source>
</evidence>
<dbReference type="Pfam" id="PF04321">
    <property type="entry name" value="RmlD_sub_bind"/>
    <property type="match status" value="1"/>
</dbReference>
<evidence type="ECO:0000256" key="5">
    <source>
        <dbReference type="ARBA" id="ARBA00048200"/>
    </source>
</evidence>
<evidence type="ECO:0000256" key="4">
    <source>
        <dbReference type="ARBA" id="ARBA00017099"/>
    </source>
</evidence>
<dbReference type="InterPro" id="IPR029903">
    <property type="entry name" value="RmlD-like-bd"/>
</dbReference>
<dbReference type="PANTHER" id="PTHR10491">
    <property type="entry name" value="DTDP-4-DEHYDRORHAMNOSE REDUCTASE"/>
    <property type="match status" value="1"/>
</dbReference>
<evidence type="ECO:0000256" key="3">
    <source>
        <dbReference type="ARBA" id="ARBA00012929"/>
    </source>
</evidence>
<dbReference type="GO" id="GO:0005829">
    <property type="term" value="C:cytosol"/>
    <property type="evidence" value="ECO:0007669"/>
    <property type="project" value="TreeGrafter"/>
</dbReference>